<feature type="domain" description="EamA" evidence="7">
    <location>
        <begin position="151"/>
        <end position="280"/>
    </location>
</feature>
<evidence type="ECO:0000256" key="1">
    <source>
        <dbReference type="ARBA" id="ARBA00004651"/>
    </source>
</evidence>
<comment type="caution">
    <text evidence="8">The sequence shown here is derived from an EMBL/GenBank/DDBJ whole genome shotgun (WGS) entry which is preliminary data.</text>
</comment>
<dbReference type="InterPro" id="IPR000620">
    <property type="entry name" value="EamA_dom"/>
</dbReference>
<sequence length="291" mass="30879">MLQLFPLFTVVIWAGNTVVTKLSAGLIGPASITFYRWLLAFVVLLPFTAAGLWRARAQVCRHWPKLAALGTLGMVIYQGLAYYAAQTTSATNMGILVALSPLFSALLSSLLAGERLTRGAVCGGVVSVGGVLWLIARGHLANLAQIQMGGGDGLMLLAVLANALYGVLLRHWHLPLGSWAQLTVQVGCALVFLLPWYGLSERSALTPANVPLVLYAGLIASVLAPWLWINGVQAVGPSQASLFLNLIPVLVALAAVLWLGEKLAAYHFVGAALALAGVWLGRAWRAPLWAI</sequence>
<gene>
    <name evidence="8" type="ORF">HAQ05_24950</name>
</gene>
<keyword evidence="3 6" id="KW-0812">Transmembrane</keyword>
<feature type="domain" description="EamA" evidence="7">
    <location>
        <begin position="7"/>
        <end position="135"/>
    </location>
</feature>
<proteinExistence type="predicted"/>
<dbReference type="EMBL" id="JAAOCA010000046">
    <property type="protein sequence ID" value="MBD1601928.1"/>
    <property type="molecule type" value="Genomic_DNA"/>
</dbReference>
<evidence type="ECO:0000313" key="8">
    <source>
        <dbReference type="EMBL" id="MBD1601928.1"/>
    </source>
</evidence>
<keyword evidence="9" id="KW-1185">Reference proteome</keyword>
<name>A0ABR7Z9F2_9PSED</name>
<dbReference type="SUPFAM" id="SSF103481">
    <property type="entry name" value="Multidrug resistance efflux transporter EmrE"/>
    <property type="match status" value="2"/>
</dbReference>
<evidence type="ECO:0000256" key="3">
    <source>
        <dbReference type="ARBA" id="ARBA00022692"/>
    </source>
</evidence>
<protein>
    <submittedName>
        <fullName evidence="8">DMT family transporter</fullName>
    </submittedName>
</protein>
<dbReference type="PANTHER" id="PTHR42920:SF11">
    <property type="entry name" value="INNER MEMBRANE PROTEIN YTFF"/>
    <property type="match status" value="1"/>
</dbReference>
<comment type="subcellular location">
    <subcellularLocation>
        <location evidence="1">Cell membrane</location>
        <topology evidence="1">Multi-pass membrane protein</topology>
    </subcellularLocation>
</comment>
<keyword evidence="2" id="KW-1003">Cell membrane</keyword>
<reference evidence="8 9" key="1">
    <citation type="journal article" date="2020" name="Insects">
        <title>Bacteria Belonging to Pseudomonas typographi sp. nov. from the Bark Beetle Ips typographus Have Genomic Potential to Aid in the Host Ecology.</title>
        <authorList>
            <person name="Peral-Aranega E."/>
            <person name="Saati-Santamaria Z."/>
            <person name="Kolarik M."/>
            <person name="Rivas R."/>
            <person name="Garcia-Fraile P."/>
        </authorList>
    </citation>
    <scope>NUCLEOTIDE SEQUENCE [LARGE SCALE GENOMIC DNA]</scope>
    <source>
        <strain evidence="8 9">CA3A</strain>
    </source>
</reference>
<accession>A0ABR7Z9F2</accession>
<dbReference type="RefSeq" id="WP_190426127.1">
    <property type="nucleotide sequence ID" value="NZ_JAAOCA010000046.1"/>
</dbReference>
<evidence type="ECO:0000313" key="9">
    <source>
        <dbReference type="Proteomes" id="UP000805841"/>
    </source>
</evidence>
<organism evidence="8 9">
    <name type="scientific">Pseudomonas typographi</name>
    <dbReference type="NCBI Taxonomy" id="2715964"/>
    <lineage>
        <taxon>Bacteria</taxon>
        <taxon>Pseudomonadati</taxon>
        <taxon>Pseudomonadota</taxon>
        <taxon>Gammaproteobacteria</taxon>
        <taxon>Pseudomonadales</taxon>
        <taxon>Pseudomonadaceae</taxon>
        <taxon>Pseudomonas</taxon>
    </lineage>
</organism>
<feature type="transmembrane region" description="Helical" evidence="6">
    <location>
        <begin position="179"/>
        <end position="198"/>
    </location>
</feature>
<feature type="transmembrane region" description="Helical" evidence="6">
    <location>
        <begin position="265"/>
        <end position="284"/>
    </location>
</feature>
<feature type="transmembrane region" description="Helical" evidence="6">
    <location>
        <begin position="241"/>
        <end position="259"/>
    </location>
</feature>
<evidence type="ECO:0000259" key="7">
    <source>
        <dbReference type="Pfam" id="PF00892"/>
    </source>
</evidence>
<dbReference type="Proteomes" id="UP000805841">
    <property type="component" value="Unassembled WGS sequence"/>
</dbReference>
<feature type="transmembrane region" description="Helical" evidence="6">
    <location>
        <begin position="34"/>
        <end position="54"/>
    </location>
</feature>
<evidence type="ECO:0000256" key="6">
    <source>
        <dbReference type="SAM" id="Phobius"/>
    </source>
</evidence>
<dbReference type="InterPro" id="IPR051258">
    <property type="entry name" value="Diverse_Substrate_Transporter"/>
</dbReference>
<evidence type="ECO:0000256" key="4">
    <source>
        <dbReference type="ARBA" id="ARBA00022989"/>
    </source>
</evidence>
<feature type="transmembrane region" description="Helical" evidence="6">
    <location>
        <begin position="119"/>
        <end position="136"/>
    </location>
</feature>
<feature type="transmembrane region" description="Helical" evidence="6">
    <location>
        <begin position="210"/>
        <end position="229"/>
    </location>
</feature>
<feature type="transmembrane region" description="Helical" evidence="6">
    <location>
        <begin position="148"/>
        <end position="167"/>
    </location>
</feature>
<dbReference type="InterPro" id="IPR037185">
    <property type="entry name" value="EmrE-like"/>
</dbReference>
<dbReference type="Pfam" id="PF00892">
    <property type="entry name" value="EamA"/>
    <property type="match status" value="2"/>
</dbReference>
<keyword evidence="4 6" id="KW-1133">Transmembrane helix</keyword>
<dbReference type="PANTHER" id="PTHR42920">
    <property type="entry name" value="OS03G0707200 PROTEIN-RELATED"/>
    <property type="match status" value="1"/>
</dbReference>
<evidence type="ECO:0000256" key="2">
    <source>
        <dbReference type="ARBA" id="ARBA00022475"/>
    </source>
</evidence>
<feature type="transmembrane region" description="Helical" evidence="6">
    <location>
        <begin position="66"/>
        <end position="85"/>
    </location>
</feature>
<feature type="transmembrane region" description="Helical" evidence="6">
    <location>
        <begin position="91"/>
        <end position="112"/>
    </location>
</feature>
<keyword evidence="5 6" id="KW-0472">Membrane</keyword>
<evidence type="ECO:0000256" key="5">
    <source>
        <dbReference type="ARBA" id="ARBA00023136"/>
    </source>
</evidence>